<feature type="transmembrane region" description="Helical" evidence="1">
    <location>
        <begin position="5"/>
        <end position="22"/>
    </location>
</feature>
<name>A0A6C0LRL7_9ZZZZ</name>
<accession>A0A6C0LRL7</accession>
<keyword evidence="1" id="KW-1133">Transmembrane helix</keyword>
<evidence type="ECO:0000256" key="1">
    <source>
        <dbReference type="SAM" id="Phobius"/>
    </source>
</evidence>
<dbReference type="AlphaFoldDB" id="A0A6C0LRL7"/>
<sequence>MKVNINYIFIFLIFVELLFLFFNSNEIFKEKIDYIISPEGDVGIKMLSIILLILFILAIYYLTKYINKRFFIDKIILVIFIILTFTILIEYKLSTNPNFSTIENNTTEALSKSTTGDFVLFRSYHSYDIPELFFYRYLHSLFCNVYFGHIGIIVKQNGIPYILECTEDYFKSELNNDHKNGVIYHKAYDRIQKYNGTIHLTRNNIDKFIDNDKIKEFMDKYKNYTFLEKNVGCVGFVIKFLEYCKLLKNKIMFMLPYEFTNKEIYKIDYKPIENIKIINKFQKNQG</sequence>
<dbReference type="EMBL" id="MN740540">
    <property type="protein sequence ID" value="QHU32645.1"/>
    <property type="molecule type" value="Genomic_DNA"/>
</dbReference>
<keyword evidence="1" id="KW-0472">Membrane</keyword>
<evidence type="ECO:0000313" key="2">
    <source>
        <dbReference type="EMBL" id="QHU32645.1"/>
    </source>
</evidence>
<proteinExistence type="predicted"/>
<dbReference type="Gene3D" id="3.90.1720.10">
    <property type="entry name" value="endopeptidase domain like (from Nostoc punctiforme)"/>
    <property type="match status" value="1"/>
</dbReference>
<reference evidence="2" key="1">
    <citation type="journal article" date="2020" name="Nature">
        <title>Giant virus diversity and host interactions through global metagenomics.</title>
        <authorList>
            <person name="Schulz F."/>
            <person name="Roux S."/>
            <person name="Paez-Espino D."/>
            <person name="Jungbluth S."/>
            <person name="Walsh D.A."/>
            <person name="Denef V.J."/>
            <person name="McMahon K.D."/>
            <person name="Konstantinidis K.T."/>
            <person name="Eloe-Fadrosh E.A."/>
            <person name="Kyrpides N.C."/>
            <person name="Woyke T."/>
        </authorList>
    </citation>
    <scope>NUCLEOTIDE SEQUENCE</scope>
    <source>
        <strain evidence="2">GVMAG-M-3300027969-2</strain>
    </source>
</reference>
<feature type="transmembrane region" description="Helical" evidence="1">
    <location>
        <begin position="75"/>
        <end position="93"/>
    </location>
</feature>
<protein>
    <submittedName>
        <fullName evidence="2">Uncharacterized protein</fullName>
    </submittedName>
</protein>
<keyword evidence="1" id="KW-0812">Transmembrane</keyword>
<feature type="transmembrane region" description="Helical" evidence="1">
    <location>
        <begin position="42"/>
        <end position="63"/>
    </location>
</feature>
<organism evidence="2">
    <name type="scientific">viral metagenome</name>
    <dbReference type="NCBI Taxonomy" id="1070528"/>
    <lineage>
        <taxon>unclassified sequences</taxon>
        <taxon>metagenomes</taxon>
        <taxon>organismal metagenomes</taxon>
    </lineage>
</organism>